<evidence type="ECO:0000256" key="1">
    <source>
        <dbReference type="SAM" id="Phobius"/>
    </source>
</evidence>
<feature type="transmembrane region" description="Helical" evidence="1">
    <location>
        <begin position="65"/>
        <end position="86"/>
    </location>
</feature>
<dbReference type="RefSeq" id="WP_119000177.1">
    <property type="nucleotide sequence ID" value="NZ_QWGP01000010.1"/>
</dbReference>
<proteinExistence type="predicted"/>
<evidence type="ECO:0000313" key="2">
    <source>
        <dbReference type="EMBL" id="RHZ94951.1"/>
    </source>
</evidence>
<organism evidence="2 3">
    <name type="scientific">Cereibacter sphaeroides</name>
    <name type="common">Rhodobacter sphaeroides</name>
    <dbReference type="NCBI Taxonomy" id="1063"/>
    <lineage>
        <taxon>Bacteria</taxon>
        <taxon>Pseudomonadati</taxon>
        <taxon>Pseudomonadota</taxon>
        <taxon>Alphaproteobacteria</taxon>
        <taxon>Rhodobacterales</taxon>
        <taxon>Paracoccaceae</taxon>
        <taxon>Cereibacter</taxon>
    </lineage>
</organism>
<protein>
    <submittedName>
        <fullName evidence="2">Uncharacterized protein</fullName>
    </submittedName>
</protein>
<dbReference type="EMBL" id="QWGP01000010">
    <property type="protein sequence ID" value="RHZ94951.1"/>
    <property type="molecule type" value="Genomic_DNA"/>
</dbReference>
<keyword evidence="1" id="KW-0812">Transmembrane</keyword>
<dbReference type="Proteomes" id="UP000266305">
    <property type="component" value="Unassembled WGS sequence"/>
</dbReference>
<reference evidence="2 3" key="1">
    <citation type="submission" date="2018-08" db="EMBL/GenBank/DDBJ databases">
        <title>Draft genome sequence of Rhodobacter sphaeroides FY.</title>
        <authorList>
            <person name="Rayyan A."/>
            <person name="Meyer T.E."/>
            <person name="Kyndt J.A."/>
        </authorList>
    </citation>
    <scope>NUCLEOTIDE SEQUENCE [LARGE SCALE GENOMIC DNA]</scope>
    <source>
        <strain evidence="2 3">FY</strain>
    </source>
</reference>
<evidence type="ECO:0000313" key="3">
    <source>
        <dbReference type="Proteomes" id="UP000266305"/>
    </source>
</evidence>
<gene>
    <name evidence="2" type="ORF">D1114_10980</name>
</gene>
<comment type="caution">
    <text evidence="2">The sequence shown here is derived from an EMBL/GenBank/DDBJ whole genome shotgun (WGS) entry which is preliminary data.</text>
</comment>
<dbReference type="AlphaFoldDB" id="A0AAX1ULJ1"/>
<sequence length="288" mass="30719">MPLGLQLRLSLLFTAFLYLGPFLAGLGSHPWPVVPPFVALFTLWTMVMRPAHWPADPAGWREPEALVRAAATVALQGGLVLLLLAVGRGTAGLLPGPVAIEISLPLTLALLSIPFSRLTLEPERLAFAHGYLDEVPEELAVEFEGQRADRLVAPFFRLPDETDEAELMARLVALAPAVTSAALLDALDRGLAEARDGSLAARRALILQATSVAAADTCPGRAEPVRALRVAGSDRGLLHLLTLRLQDLLEQRPQAEPDCPSIAALRAAATHATALDRMGLRRGSSRAA</sequence>
<keyword evidence="1" id="KW-1133">Transmembrane helix</keyword>
<name>A0AAX1ULJ1_CERSP</name>
<keyword evidence="1" id="KW-0472">Membrane</keyword>
<accession>A0AAX1ULJ1</accession>
<feature type="transmembrane region" description="Helical" evidence="1">
    <location>
        <begin position="34"/>
        <end position="53"/>
    </location>
</feature>